<organism evidence="8 9">
    <name type="scientific">Tanacetum coccineum</name>
    <dbReference type="NCBI Taxonomy" id="301880"/>
    <lineage>
        <taxon>Eukaryota</taxon>
        <taxon>Viridiplantae</taxon>
        <taxon>Streptophyta</taxon>
        <taxon>Embryophyta</taxon>
        <taxon>Tracheophyta</taxon>
        <taxon>Spermatophyta</taxon>
        <taxon>Magnoliopsida</taxon>
        <taxon>eudicotyledons</taxon>
        <taxon>Gunneridae</taxon>
        <taxon>Pentapetalae</taxon>
        <taxon>asterids</taxon>
        <taxon>campanulids</taxon>
        <taxon>Asterales</taxon>
        <taxon>Asteraceae</taxon>
        <taxon>Asteroideae</taxon>
        <taxon>Anthemideae</taxon>
        <taxon>Anthemidinae</taxon>
        <taxon>Tanacetum</taxon>
    </lineage>
</organism>
<evidence type="ECO:0000256" key="3">
    <source>
        <dbReference type="PROSITE-ProRule" id="PRU00047"/>
    </source>
</evidence>
<feature type="region of interest" description="Disordered" evidence="5">
    <location>
        <begin position="2228"/>
        <end position="2247"/>
    </location>
</feature>
<dbReference type="SMART" id="SM00343">
    <property type="entry name" value="ZnF_C2HC"/>
    <property type="match status" value="2"/>
</dbReference>
<keyword evidence="4" id="KW-0175">Coiled coil</keyword>
<feature type="region of interest" description="Disordered" evidence="5">
    <location>
        <begin position="1177"/>
        <end position="1213"/>
    </location>
</feature>
<name>A0ABQ5G492_9ASTR</name>
<evidence type="ECO:0000313" key="9">
    <source>
        <dbReference type="Proteomes" id="UP001151760"/>
    </source>
</evidence>
<evidence type="ECO:0000256" key="5">
    <source>
        <dbReference type="SAM" id="MobiDB-lite"/>
    </source>
</evidence>
<feature type="compositionally biased region" description="Basic and acidic residues" evidence="5">
    <location>
        <begin position="1203"/>
        <end position="1212"/>
    </location>
</feature>
<dbReference type="InterPro" id="IPR013103">
    <property type="entry name" value="RVT_2"/>
</dbReference>
<keyword evidence="3" id="KW-0862">Zinc</keyword>
<feature type="region of interest" description="Disordered" evidence="5">
    <location>
        <begin position="1620"/>
        <end position="1692"/>
    </location>
</feature>
<sequence length="2565" mass="293584">MTTLADKAILSGADNHPPMLEKDMYDSWKSIMELYMMNRQHGRMILESVENGPLIWPSIKENGVTRPKKYSELSAMEAIQADCDIKVTNIILQGLPPEVYALERECKLYDEFDKFAYKNGETLRDFYLRFSLLLNDMNIYNMKLEQFNDDPIDAINHMMSFLSVVVTSLYPTTNNQLRNSLNPRQQATINDGRITLQLVQGRQISFASGTSRTYTSGASGSNSGKQMTVICYNCKGEGHMSKQCTKPKRKQDDSWFKDKVLLVLRIGINKWYQSFALKNFDVEDMEFEFTNSGTTAKLPILKLGEYEMWVIRIKQYFQIQDYALWEVIENGDSWVSVPQTAQENGTSVTKMSIPVTAEEKTNKKNDVKARSLLLMALPNEHQLTFSQYPDAKSMFAAIETRFGGNAATKKTQKTLLKQQYENFSASSAESLDSIFNRLQKIVSRLAILGVVIAQEDLNSKFLSSLPPEWNTHVVVWMNKPEVETMSIDDLYNNFKIVEQKVKKSVGGSSVSTASPNVNTASPQVSTASFSDNTVYAFMVENPNGSNLLHQDLEQSHDDDLEAMDLKWQLSLLSMRAKRYYQRTGKKIFINANDTAGYDKSKCDDLIVKLNQTEFTAATYKRGLAAVEEQLITYRKNDVLFSEEVVVLKRKVSCKDYEINVLKNQLLGSQITNKSKKGLGYSAVPPPHPLIYNRPKKLNLSYSGLDEFKEPKFKGYGPENREQESNVVCDKKSDSSKENSDESLVEEQVSQDISSFVESSLNVDKETIFPINKKVEFAKPKNHEKPIKKSVRYAEMYRSQTLRGNQRNWNRQKSNQLGKDFVKYNKACFICGSFNHLQINCDHYQRKGIVSRNNYNWVDYDYYAKITHPTVHMNMTPRAVLLKTGLASLNTVRPVNIAHPKSAIHSAKSMFTWVFFLKTKDETSENLKNFIKEIENLVDKKVKIIRSDNGTEFKNKVMDDFCSEKGIKREFIIARTPQQNGVAERRNKTLIEAARTMLTDSKLPTTFWAEAASTSCYVQNRVLVVKPHNKTPYELFRGFKPALSFMRPFGCHVTILNTLDSLGKFDGKSDEGFFVGYFLSSKAFRVYNIRTRRVKENLHIRFLKNKPMIEGNVRKWLFDIDSLTQSMNYVPVTAGIISTESAGTQGELNAGTSEEISQDCIVMPIWKDASYFDLPTKDVDNGEPKIATDGQKQDEDGPDNENAEQDKFEDVSSTKDVNAASDNMFYCSPRRASHTLEVTHVEFFNDDDEPNSIVSSWVEAMLGRTLQLQLHRNNARLVAQGHRQEEDIDYEEVFAPVARIEAIRLFLAYASFIGNGFKRGKIDQTLFIIKQKGDILLVHVYVDDIIFGSTNKELCTGFEKLIKDNQDKYVAEILKKFNYTDVKSASTLVDLEKPLVKDGDADDVDVHLYRSMIGSLMYIIASTARYYVAIFLQKVLMQEGKAYCIPDVECFTFESIQSSTHLVFNSFGSDLHLDKKKLIITEASIRSDLYLDDAEGTDCLPTATIFEELARMGAKSTAWNEFSSIMASLIICLATNQKFNMSKYIFDAMVKHLDGGVKFLMYPCFLQVFINQQLGDMSHHKKIFVNPSHTKKIFANMKREGNDFSRRITSLFDTMMVQASEEVGEDSNHPTDSNQIPIVDQLSTSSQSKKKQKSKRKQRKEAEVSHDETEHKESVPTPSNDLLPSEKEKDAQAKEIADLKKRVQRLERKKKSRTTGLKRLKKVVNETQERQDEDLMFDTGVLDDDEITAGEAVTTASVEGSAAPTTIKEITLAQTLIQIKTAKPKVVTTATTTTTTTRPKARGVVVQEPSDFRIPQEAHPLITKDKGKAIMIEPELEAELIEEEKLARKQEEEEANIALIESWDNTQAMMEADFELAQRLQTKEQGEITIEERSRLFVELMNKRKKHFAMLRAEEKRRKPPTKAQKRNKMSTYLKNMGGYKHNQLKSKSYEEIQKMFDNEIRRVNTFIPIYYKVVKSKKGTEESSKGTEDELESDKSKKVESSKEKAKGSKKKMLGRKRAEKEQQQESSEKQRIKDDKETDEHEEVEADDTAELKKHLEKVLVITALKDDVRKLKGKALVDNAITKHTIDPEMLTIDVVLKTPKLLNKKTAYSAYIKHTQEEAVVLKDLVEHVKANYPLDHPLESACRPTGRTFTIVGNACPLTRITTTTEVPLRKPAALDNETPKPVITLVYSRKPRKSKTNVSVSKSKIQTIQMILIKYPLLDQLSSSSQSEETKDQEENRAKERRSFYDETELRRVYPNLQYLLPVKRYAQARRLPDLSNEGSWVGKEEKVKNTGLKRIKRKCVNETQERQDEDLMFDTGVLDDDEINTLQCLELKEKRRKLPTKAQKRNQMSTYLKNMGGYKHNQLKSKSYEEIQKMFDNEIRRVNTFIPIYYKVVKSKKGTEERFKQKEVLGRKRARERANNKKFHEKQRIKVDKETDEHEELVKTKHGDLRPEVEHERVLWGDLKVMFEPDIRLGSKGVKKRLHALPEYDEELLKKMNLKIQKMNIKFRGGLLGLKDFKDSLGVTTALVHMGNYAKYTAGEKVYATGLQLLEDFLLSKRI</sequence>
<dbReference type="Pfam" id="PF07727">
    <property type="entry name" value="RVT_2"/>
    <property type="match status" value="1"/>
</dbReference>
<feature type="compositionally biased region" description="Basic and acidic residues" evidence="5">
    <location>
        <begin position="1659"/>
        <end position="1673"/>
    </location>
</feature>
<protein>
    <submittedName>
        <fullName evidence="8">Ribonuclease H-like domain-containing protein</fullName>
    </submittedName>
</protein>
<evidence type="ECO:0000259" key="6">
    <source>
        <dbReference type="PROSITE" id="PS50158"/>
    </source>
</evidence>
<dbReference type="Pfam" id="PF14223">
    <property type="entry name" value="Retrotran_gag_2"/>
    <property type="match status" value="1"/>
</dbReference>
<dbReference type="Gene3D" id="4.10.60.10">
    <property type="entry name" value="Zinc finger, CCHC-type"/>
    <property type="match status" value="1"/>
</dbReference>
<dbReference type="Pfam" id="PF00098">
    <property type="entry name" value="zf-CCHC"/>
    <property type="match status" value="1"/>
</dbReference>
<feature type="compositionally biased region" description="Polar residues" evidence="5">
    <location>
        <begin position="1629"/>
        <end position="1643"/>
    </location>
</feature>
<evidence type="ECO:0000256" key="2">
    <source>
        <dbReference type="ARBA" id="ARBA00022801"/>
    </source>
</evidence>
<feature type="compositionally biased region" description="Acidic residues" evidence="5">
    <location>
        <begin position="2041"/>
        <end position="2050"/>
    </location>
</feature>
<comment type="caution">
    <text evidence="8">The sequence shown here is derived from an EMBL/GenBank/DDBJ whole genome shotgun (WGS) entry which is preliminary data.</text>
</comment>
<keyword evidence="3" id="KW-0863">Zinc-finger</keyword>
<evidence type="ECO:0000313" key="8">
    <source>
        <dbReference type="EMBL" id="GJT70460.1"/>
    </source>
</evidence>
<dbReference type="Gene3D" id="3.30.420.10">
    <property type="entry name" value="Ribonuclease H-like superfamily/Ribonuclease H"/>
    <property type="match status" value="1"/>
</dbReference>
<keyword evidence="1" id="KW-0479">Metal-binding</keyword>
<dbReference type="InterPro" id="IPR001878">
    <property type="entry name" value="Znf_CCHC"/>
</dbReference>
<dbReference type="InterPro" id="IPR012337">
    <property type="entry name" value="RNaseH-like_sf"/>
</dbReference>
<feature type="region of interest" description="Disordered" evidence="5">
    <location>
        <begin position="712"/>
        <end position="744"/>
    </location>
</feature>
<dbReference type="InterPro" id="IPR036397">
    <property type="entry name" value="RNaseH_sf"/>
</dbReference>
<feature type="domain" description="CCHC-type" evidence="6">
    <location>
        <begin position="231"/>
        <end position="246"/>
    </location>
</feature>
<dbReference type="InterPro" id="IPR057670">
    <property type="entry name" value="SH3_retrovirus"/>
</dbReference>
<feature type="compositionally biased region" description="Basic and acidic residues" evidence="5">
    <location>
        <begin position="1978"/>
        <end position="2007"/>
    </location>
</feature>
<dbReference type="PROSITE" id="PS50994">
    <property type="entry name" value="INTEGRASE"/>
    <property type="match status" value="1"/>
</dbReference>
<keyword evidence="2" id="KW-0378">Hydrolase</keyword>
<dbReference type="PANTHER" id="PTHR42648">
    <property type="entry name" value="TRANSPOSASE, PUTATIVE-RELATED"/>
    <property type="match status" value="1"/>
</dbReference>
<feature type="compositionally biased region" description="Basic and acidic residues" evidence="5">
    <location>
        <begin position="1683"/>
        <end position="1692"/>
    </location>
</feature>
<dbReference type="SUPFAM" id="SSF53098">
    <property type="entry name" value="Ribonuclease H-like"/>
    <property type="match status" value="1"/>
</dbReference>
<feature type="domain" description="Integrase catalytic" evidence="7">
    <location>
        <begin position="872"/>
        <end position="1039"/>
    </location>
</feature>
<evidence type="ECO:0000259" key="7">
    <source>
        <dbReference type="PROSITE" id="PS50994"/>
    </source>
</evidence>
<dbReference type="SUPFAM" id="SSF57756">
    <property type="entry name" value="Retrovirus zinc finger-like domains"/>
    <property type="match status" value="1"/>
</dbReference>
<dbReference type="InterPro" id="IPR036875">
    <property type="entry name" value="Znf_CCHC_sf"/>
</dbReference>
<gene>
    <name evidence="8" type="ORF">Tco_1029746</name>
</gene>
<dbReference type="EMBL" id="BQNB010018079">
    <property type="protein sequence ID" value="GJT70460.1"/>
    <property type="molecule type" value="Genomic_DNA"/>
</dbReference>
<feature type="compositionally biased region" description="Basic and acidic residues" evidence="5">
    <location>
        <begin position="712"/>
        <end position="739"/>
    </location>
</feature>
<feature type="compositionally biased region" description="Basic and acidic residues" evidence="5">
    <location>
        <begin position="2017"/>
        <end position="2040"/>
    </location>
</feature>
<reference evidence="8" key="1">
    <citation type="journal article" date="2022" name="Int. J. Mol. Sci.">
        <title>Draft Genome of Tanacetum Coccineum: Genomic Comparison of Closely Related Tanacetum-Family Plants.</title>
        <authorList>
            <person name="Yamashiro T."/>
            <person name="Shiraishi A."/>
            <person name="Nakayama K."/>
            <person name="Satake H."/>
        </authorList>
    </citation>
    <scope>NUCLEOTIDE SEQUENCE</scope>
</reference>
<reference evidence="8" key="2">
    <citation type="submission" date="2022-01" db="EMBL/GenBank/DDBJ databases">
        <authorList>
            <person name="Yamashiro T."/>
            <person name="Shiraishi A."/>
            <person name="Satake H."/>
            <person name="Nakayama K."/>
        </authorList>
    </citation>
    <scope>NUCLEOTIDE SEQUENCE</scope>
</reference>
<feature type="compositionally biased region" description="Basic and acidic residues" evidence="5">
    <location>
        <begin position="2233"/>
        <end position="2247"/>
    </location>
</feature>
<feature type="coiled-coil region" evidence="4">
    <location>
        <begin position="1832"/>
        <end position="1860"/>
    </location>
</feature>
<keyword evidence="9" id="KW-1185">Reference proteome</keyword>
<dbReference type="PROSITE" id="PS50158">
    <property type="entry name" value="ZF_CCHC"/>
    <property type="match status" value="1"/>
</dbReference>
<accession>A0ABQ5G492</accession>
<evidence type="ECO:0000256" key="4">
    <source>
        <dbReference type="SAM" id="Coils"/>
    </source>
</evidence>
<dbReference type="InterPro" id="IPR039537">
    <property type="entry name" value="Retrotran_Ty1/copia-like"/>
</dbReference>
<dbReference type="Pfam" id="PF25597">
    <property type="entry name" value="SH3_retrovirus"/>
    <property type="match status" value="1"/>
</dbReference>
<feature type="region of interest" description="Disordered" evidence="5">
    <location>
        <begin position="1978"/>
        <end position="2050"/>
    </location>
</feature>
<dbReference type="Proteomes" id="UP001151760">
    <property type="component" value="Unassembled WGS sequence"/>
</dbReference>
<feature type="compositionally biased region" description="Basic residues" evidence="5">
    <location>
        <begin position="1647"/>
        <end position="1658"/>
    </location>
</feature>
<dbReference type="InterPro" id="IPR001584">
    <property type="entry name" value="Integrase_cat-core"/>
</dbReference>
<proteinExistence type="predicted"/>
<evidence type="ECO:0000256" key="1">
    <source>
        <dbReference type="ARBA" id="ARBA00022723"/>
    </source>
</evidence>
<dbReference type="PANTHER" id="PTHR42648:SF32">
    <property type="entry name" value="RIBONUCLEASE H-LIKE DOMAIN, GAG-PRE-INTEGRASE DOMAIN PROTEIN-RELATED"/>
    <property type="match status" value="1"/>
</dbReference>